<dbReference type="Proteomes" id="UP000663929">
    <property type="component" value="Chromosome"/>
</dbReference>
<dbReference type="EMBL" id="CP071793">
    <property type="protein sequence ID" value="QTD49135.1"/>
    <property type="molecule type" value="Genomic_DNA"/>
</dbReference>
<accession>A0A8A4TRH7</accession>
<dbReference type="Pfam" id="PF01979">
    <property type="entry name" value="Amidohydro_1"/>
    <property type="match status" value="1"/>
</dbReference>
<proteinExistence type="predicted"/>
<feature type="domain" description="Amidohydrolase-related" evidence="1">
    <location>
        <begin position="76"/>
        <end position="430"/>
    </location>
</feature>
<dbReference type="Gene3D" id="3.40.50.10910">
    <property type="entry name" value="Amidohydrolase"/>
    <property type="match status" value="1"/>
</dbReference>
<organism evidence="2 3">
    <name type="scientific">Sulfidibacter corallicola</name>
    <dbReference type="NCBI Taxonomy" id="2818388"/>
    <lineage>
        <taxon>Bacteria</taxon>
        <taxon>Pseudomonadati</taxon>
        <taxon>Acidobacteriota</taxon>
        <taxon>Holophagae</taxon>
        <taxon>Acanthopleuribacterales</taxon>
        <taxon>Acanthopleuribacteraceae</taxon>
        <taxon>Sulfidibacter</taxon>
    </lineage>
</organism>
<evidence type="ECO:0000313" key="3">
    <source>
        <dbReference type="Proteomes" id="UP000663929"/>
    </source>
</evidence>
<dbReference type="Gene3D" id="1.20.58.520">
    <property type="entry name" value="Amidohydrolase"/>
    <property type="match status" value="1"/>
</dbReference>
<dbReference type="InterPro" id="IPR011059">
    <property type="entry name" value="Metal-dep_hydrolase_composite"/>
</dbReference>
<sequence>MSFFALVGLLCFALPITDSGPSILVIRNVTLADPVLEQVVPHQTLIVQDRVIWAMGSASEIAIPDQATVVDGSGRYLIPGLSDMHVHLQSFNDTTLTLFAVNGVTLVRDMGGDPLQARAFKERIAEGRLIGPRIFAAGPIFEYRKWLKAVRSHFKTPLEFRIPVRDPHEVAEAFEIMGPLPMDLVKVRTIADADTMAAIGREAKRRQLALTGHVEGRFSIEESIEAGQTGFEHLPFLLFLDPEFTEAKWEKAIDGMVRANVFFDPTYVAMMDRMRTAEEMQANLDKGDPRSGLVSDSLRRKWQDQVAERRAEGGGGIDWKGTFDKVNRFVRRCHQRKVPFLTGTDLAVPMVFPGSSVYEEMQHLVDHAGFTPREALRASTLNGPRALGLEKTSGRIAVGQRADLVLLKSDPFTAVPSPDAIVGVVVAGRWLDREKRASLKAWVQANRNKTFDTSKADQVLERTYREAPTQDKALFLARYRFIQGDYAASIQYFKEAGARGADERLVALGRFNALLNGLDDPDFQCNCAMASRILERYIERRGNSHAMQFRGALRLSEQLLGAKACNGLLGQSLARLDTLKPAGEDATALDESLIQRHLALAMNFHISITGDIDKALAYRSMLMPKDWRDNAGLLNNTAWWLFQHRAGLDRAQKLAEAGVAASTSPREKANVLDTLAEIQHARGETDAALDTIRKAIDLHDSPYLRKQEARFAQAGE</sequence>
<reference evidence="2" key="1">
    <citation type="submission" date="2021-03" db="EMBL/GenBank/DDBJ databases">
        <title>Acanthopleuribacteraceae sp. M133.</title>
        <authorList>
            <person name="Wang G."/>
        </authorList>
    </citation>
    <scope>NUCLEOTIDE SEQUENCE</scope>
    <source>
        <strain evidence="2">M133</strain>
    </source>
</reference>
<dbReference type="KEGG" id="scor:J3U87_26415"/>
<dbReference type="Gene3D" id="1.25.40.10">
    <property type="entry name" value="Tetratricopeptide repeat domain"/>
    <property type="match status" value="1"/>
</dbReference>
<dbReference type="Gene3D" id="2.30.40.10">
    <property type="entry name" value="Urease, subunit C, domain 1"/>
    <property type="match status" value="1"/>
</dbReference>
<protein>
    <submittedName>
        <fullName evidence="2">Amidohydrolase family protein</fullName>
    </submittedName>
</protein>
<dbReference type="InterPro" id="IPR006680">
    <property type="entry name" value="Amidohydro-rel"/>
</dbReference>
<dbReference type="AlphaFoldDB" id="A0A8A4TRH7"/>
<dbReference type="PANTHER" id="PTHR43135">
    <property type="entry name" value="ALPHA-D-RIBOSE 1-METHYLPHOSPHONATE 5-TRIPHOSPHATE DIPHOSPHATASE"/>
    <property type="match status" value="1"/>
</dbReference>
<evidence type="ECO:0000313" key="2">
    <source>
        <dbReference type="EMBL" id="QTD49135.1"/>
    </source>
</evidence>
<dbReference type="InterPro" id="IPR051781">
    <property type="entry name" value="Metallo-dep_Hydrolase"/>
</dbReference>
<dbReference type="SUPFAM" id="SSF51338">
    <property type="entry name" value="Composite domain of metallo-dependent hydrolases"/>
    <property type="match status" value="1"/>
</dbReference>
<dbReference type="PANTHER" id="PTHR43135:SF3">
    <property type="entry name" value="ALPHA-D-RIBOSE 1-METHYLPHOSPHONATE 5-TRIPHOSPHATE DIPHOSPHATASE"/>
    <property type="match status" value="1"/>
</dbReference>
<dbReference type="RefSeq" id="WP_237378776.1">
    <property type="nucleotide sequence ID" value="NZ_CP071793.1"/>
</dbReference>
<dbReference type="InterPro" id="IPR011990">
    <property type="entry name" value="TPR-like_helical_dom_sf"/>
</dbReference>
<dbReference type="GO" id="GO:0016810">
    <property type="term" value="F:hydrolase activity, acting on carbon-nitrogen (but not peptide) bonds"/>
    <property type="evidence" value="ECO:0007669"/>
    <property type="project" value="InterPro"/>
</dbReference>
<name>A0A8A4TRH7_SULCO</name>
<dbReference type="Gene3D" id="3.30.110.90">
    <property type="entry name" value="Amidohydrolase"/>
    <property type="match status" value="1"/>
</dbReference>
<dbReference type="InterPro" id="IPR032466">
    <property type="entry name" value="Metal_Hydrolase"/>
</dbReference>
<dbReference type="SUPFAM" id="SSF51556">
    <property type="entry name" value="Metallo-dependent hydrolases"/>
    <property type="match status" value="1"/>
</dbReference>
<keyword evidence="3" id="KW-1185">Reference proteome</keyword>
<evidence type="ECO:0000259" key="1">
    <source>
        <dbReference type="Pfam" id="PF01979"/>
    </source>
</evidence>
<gene>
    <name evidence="2" type="ORF">J3U87_26415</name>
</gene>